<evidence type="ECO:0000256" key="2">
    <source>
        <dbReference type="ARBA" id="ARBA00022884"/>
    </source>
</evidence>
<dbReference type="InterPro" id="IPR029344">
    <property type="entry name" value="SLBP_RNA_bind"/>
</dbReference>
<feature type="domain" description="Histone RNA hairpin-binding protein RNA-binding" evidence="4">
    <location>
        <begin position="395"/>
        <end position="463"/>
    </location>
</feature>
<name>A0A7R9NUU4_9NEOP</name>
<dbReference type="Gene3D" id="1.10.8.1120">
    <property type="entry name" value="Histone RNA hairpin-binding protein RNA-binding domain"/>
    <property type="match status" value="1"/>
</dbReference>
<reference evidence="5" key="1">
    <citation type="submission" date="2020-11" db="EMBL/GenBank/DDBJ databases">
        <authorList>
            <person name="Tran Van P."/>
        </authorList>
    </citation>
    <scope>NUCLEOTIDE SEQUENCE</scope>
</reference>
<organism evidence="5">
    <name type="scientific">Timema tahoe</name>
    <dbReference type="NCBI Taxonomy" id="61484"/>
    <lineage>
        <taxon>Eukaryota</taxon>
        <taxon>Metazoa</taxon>
        <taxon>Ecdysozoa</taxon>
        <taxon>Arthropoda</taxon>
        <taxon>Hexapoda</taxon>
        <taxon>Insecta</taxon>
        <taxon>Pterygota</taxon>
        <taxon>Neoptera</taxon>
        <taxon>Polyneoptera</taxon>
        <taxon>Phasmatodea</taxon>
        <taxon>Timematodea</taxon>
        <taxon>Timematoidea</taxon>
        <taxon>Timematidae</taxon>
        <taxon>Timema</taxon>
    </lineage>
</organism>
<feature type="compositionally biased region" description="Basic and acidic residues" evidence="3">
    <location>
        <begin position="389"/>
        <end position="408"/>
    </location>
</feature>
<accession>A0A7R9NUU4</accession>
<dbReference type="EMBL" id="OE001603">
    <property type="protein sequence ID" value="CAD7457202.1"/>
    <property type="molecule type" value="Genomic_DNA"/>
</dbReference>
<dbReference type="GO" id="GO:0003729">
    <property type="term" value="F:mRNA binding"/>
    <property type="evidence" value="ECO:0007669"/>
    <property type="project" value="InterPro"/>
</dbReference>
<evidence type="ECO:0000259" key="4">
    <source>
        <dbReference type="Pfam" id="PF15247"/>
    </source>
</evidence>
<feature type="region of interest" description="Disordered" evidence="3">
    <location>
        <begin position="320"/>
        <end position="408"/>
    </location>
</feature>
<dbReference type="GO" id="GO:0071204">
    <property type="term" value="C:histone pre-mRNA 3'end processing complex"/>
    <property type="evidence" value="ECO:0007669"/>
    <property type="project" value="TreeGrafter"/>
</dbReference>
<feature type="region of interest" description="Disordered" evidence="3">
    <location>
        <begin position="244"/>
        <end position="264"/>
    </location>
</feature>
<comment type="similarity">
    <text evidence="1">Belongs to the SLBP family.</text>
</comment>
<feature type="compositionally biased region" description="Polar residues" evidence="3">
    <location>
        <begin position="244"/>
        <end position="255"/>
    </location>
</feature>
<evidence type="ECO:0000256" key="1">
    <source>
        <dbReference type="ARBA" id="ARBA00006151"/>
    </source>
</evidence>
<gene>
    <name evidence="5" type="ORF">TTEB3V08_LOCUS5207</name>
</gene>
<feature type="compositionally biased region" description="Polar residues" evidence="3">
    <location>
        <begin position="329"/>
        <end position="347"/>
    </location>
</feature>
<sequence>MTPEHRNRTQDLLLSEPLLFHCLELSRDPPMLRTTLHSYFKAESVMDRHGTKPAAIKQAALNISEIQLDTSLDSSKNKSWYDLMEEENNEDYNNEENTSAIIVKEGFSIDKVKQEKVLVEENNLECPVTIKKEKLVDNHNLECPVTIKKEKLVEKHNLECPVTIKKEKLVENHNLECPVTVKKEKLVENHNLECPVTIKKEKLVEKHNLECPVTIKQEKDEIEKEGTLSFAQVLIKQINDKSTSSADTLNQLSKNSTKDEDKTMRRKYNVEKWIEKDFTRNESRDFEKREIGTKKMRYDVRSRLGPKLIESPQAEIWDEGFEGNMEGPKQSSNVKSRLGSRLSSIPHPQSKRKRHRKSDSTNTDEELQRDISSCSSHGSNGSSKKGRKPKSEYETDPDTLARRQKQIDYGKNTLGYDTYIQSIPKNERVRGHPRTPPKHLKYSRRAWDGMVRVWRQQLHLWDPKSEHNDSSLSIPDGAIDEGESASIRVKRGTVSSISSSNSTDNIMEDFLDLDNCDDLISEDE</sequence>
<dbReference type="AlphaFoldDB" id="A0A7R9NUU4"/>
<dbReference type="InterPro" id="IPR026502">
    <property type="entry name" value="SLBP1/SLBP2"/>
</dbReference>
<dbReference type="GO" id="GO:0005737">
    <property type="term" value="C:cytoplasm"/>
    <property type="evidence" value="ECO:0007669"/>
    <property type="project" value="TreeGrafter"/>
</dbReference>
<dbReference type="InterPro" id="IPR038294">
    <property type="entry name" value="SLBP_RNA_bind_sf"/>
</dbReference>
<protein>
    <recommendedName>
        <fullName evidence="4">Histone RNA hairpin-binding protein RNA-binding domain-containing protein</fullName>
    </recommendedName>
</protein>
<feature type="compositionally biased region" description="Low complexity" evidence="3">
    <location>
        <begin position="372"/>
        <end position="383"/>
    </location>
</feature>
<feature type="region of interest" description="Disordered" evidence="3">
    <location>
        <begin position="464"/>
        <end position="485"/>
    </location>
</feature>
<evidence type="ECO:0000313" key="5">
    <source>
        <dbReference type="EMBL" id="CAD7457202.1"/>
    </source>
</evidence>
<dbReference type="Pfam" id="PF15247">
    <property type="entry name" value="SLBP_RNA_bind"/>
    <property type="match status" value="1"/>
</dbReference>
<dbReference type="GO" id="GO:0007076">
    <property type="term" value="P:mitotic chromosome condensation"/>
    <property type="evidence" value="ECO:0007669"/>
    <property type="project" value="UniProtKB-ARBA"/>
</dbReference>
<dbReference type="GO" id="GO:0051028">
    <property type="term" value="P:mRNA transport"/>
    <property type="evidence" value="ECO:0007669"/>
    <property type="project" value="TreeGrafter"/>
</dbReference>
<dbReference type="FunFam" id="1.10.8.1120:FF:000001">
    <property type="entry name" value="Histone RNA hairpin-binding protein-like"/>
    <property type="match status" value="1"/>
</dbReference>
<evidence type="ECO:0000256" key="3">
    <source>
        <dbReference type="SAM" id="MobiDB-lite"/>
    </source>
</evidence>
<proteinExistence type="inferred from homology"/>
<dbReference type="GO" id="GO:0006398">
    <property type="term" value="P:mRNA 3'-end processing by stem-loop binding and cleavage"/>
    <property type="evidence" value="ECO:0007669"/>
    <property type="project" value="TreeGrafter"/>
</dbReference>
<dbReference type="GO" id="GO:0071207">
    <property type="term" value="F:histone pre-mRNA stem-loop binding"/>
    <property type="evidence" value="ECO:0007669"/>
    <property type="project" value="TreeGrafter"/>
</dbReference>
<dbReference type="PANTHER" id="PTHR17408">
    <property type="entry name" value="HISTONE RNA HAIRPIN-BINDING PROTEIN"/>
    <property type="match status" value="1"/>
</dbReference>
<dbReference type="PANTHER" id="PTHR17408:SF0">
    <property type="entry name" value="HISTONE RNA HAIRPIN-BINDING PROTEIN"/>
    <property type="match status" value="1"/>
</dbReference>
<keyword evidence="2" id="KW-0694">RNA-binding</keyword>